<accession>A0AAW1QFI6</accession>
<proteinExistence type="predicted"/>
<name>A0AAW1QFI6_9CHLO</name>
<comment type="caution">
    <text evidence="2">The sequence shown here is derived from an EMBL/GenBank/DDBJ whole genome shotgun (WGS) entry which is preliminary data.</text>
</comment>
<organism evidence="2 3">
    <name type="scientific">[Myrmecia] bisecta</name>
    <dbReference type="NCBI Taxonomy" id="41462"/>
    <lineage>
        <taxon>Eukaryota</taxon>
        <taxon>Viridiplantae</taxon>
        <taxon>Chlorophyta</taxon>
        <taxon>core chlorophytes</taxon>
        <taxon>Trebouxiophyceae</taxon>
        <taxon>Trebouxiales</taxon>
        <taxon>Trebouxiaceae</taxon>
        <taxon>Myrmecia</taxon>
    </lineage>
</organism>
<dbReference type="Proteomes" id="UP001489004">
    <property type="component" value="Unassembled WGS sequence"/>
</dbReference>
<evidence type="ECO:0000313" key="2">
    <source>
        <dbReference type="EMBL" id="KAK9820113.1"/>
    </source>
</evidence>
<gene>
    <name evidence="2" type="ORF">WJX72_006251</name>
</gene>
<feature type="compositionally biased region" description="Gly residues" evidence="1">
    <location>
        <begin position="133"/>
        <end position="143"/>
    </location>
</feature>
<dbReference type="AlphaFoldDB" id="A0AAW1QFI6"/>
<feature type="region of interest" description="Disordered" evidence="1">
    <location>
        <begin position="71"/>
        <end position="149"/>
    </location>
</feature>
<feature type="compositionally biased region" description="Acidic residues" evidence="1">
    <location>
        <begin position="116"/>
        <end position="132"/>
    </location>
</feature>
<sequence>MVASALTAALAGASQLALHCQADVLYNALTLATRPGHVQTRGKAGLSVGAVASMPIAAALEVSSLDGASAISGSSCSPPRTRHFTGTRPGLAPSFCLSSQKTRRRRRPPTPGAGGGDDDGGAGDGFGGDDGDGGGWYGDSGSGGEEEPYNTTESLHLWQALCLCSLLQMMHYVITSCEDGQPRTSALAALTHSFYNSRPQRLRAMPA</sequence>
<reference evidence="2 3" key="1">
    <citation type="journal article" date="2024" name="Nat. Commun.">
        <title>Phylogenomics reveals the evolutionary origins of lichenization in chlorophyte algae.</title>
        <authorList>
            <person name="Puginier C."/>
            <person name="Libourel C."/>
            <person name="Otte J."/>
            <person name="Skaloud P."/>
            <person name="Haon M."/>
            <person name="Grisel S."/>
            <person name="Petersen M."/>
            <person name="Berrin J.G."/>
            <person name="Delaux P.M."/>
            <person name="Dal Grande F."/>
            <person name="Keller J."/>
        </authorList>
    </citation>
    <scope>NUCLEOTIDE SEQUENCE [LARGE SCALE GENOMIC DNA]</scope>
    <source>
        <strain evidence="2 3">SAG 2043</strain>
    </source>
</reference>
<protein>
    <submittedName>
        <fullName evidence="2">Uncharacterized protein</fullName>
    </submittedName>
</protein>
<dbReference type="EMBL" id="JALJOR010000003">
    <property type="protein sequence ID" value="KAK9820113.1"/>
    <property type="molecule type" value="Genomic_DNA"/>
</dbReference>
<evidence type="ECO:0000313" key="3">
    <source>
        <dbReference type="Proteomes" id="UP001489004"/>
    </source>
</evidence>
<evidence type="ECO:0000256" key="1">
    <source>
        <dbReference type="SAM" id="MobiDB-lite"/>
    </source>
</evidence>
<keyword evidence="3" id="KW-1185">Reference proteome</keyword>